<keyword evidence="8" id="KW-0732">Signal</keyword>
<evidence type="ECO:0000256" key="4">
    <source>
        <dbReference type="ARBA" id="ARBA00022692"/>
    </source>
</evidence>
<feature type="chain" id="PRO_5011614737" evidence="8">
    <location>
        <begin position="30"/>
        <end position="1117"/>
    </location>
</feature>
<dbReference type="PROSITE" id="PS52016">
    <property type="entry name" value="TONB_DEPENDENT_REC_3"/>
    <property type="match status" value="1"/>
</dbReference>
<keyword evidence="2 7" id="KW-0813">Transport</keyword>
<dbReference type="RefSeq" id="WP_089830391.1">
    <property type="nucleotide sequence ID" value="NZ_FNBN01000002.1"/>
</dbReference>
<name>A0A1G7LWA0_CHIFI</name>
<dbReference type="SUPFAM" id="SSF56935">
    <property type="entry name" value="Porins"/>
    <property type="match status" value="1"/>
</dbReference>
<dbReference type="Gene3D" id="2.40.170.20">
    <property type="entry name" value="TonB-dependent receptor, beta-barrel domain"/>
    <property type="match status" value="1"/>
</dbReference>
<evidence type="ECO:0000313" key="11">
    <source>
        <dbReference type="Proteomes" id="UP000199045"/>
    </source>
</evidence>
<comment type="similarity">
    <text evidence="7">Belongs to the TonB-dependent receptor family.</text>
</comment>
<dbReference type="InterPro" id="IPR023997">
    <property type="entry name" value="TonB-dep_OMP_SusC/RagA_CS"/>
</dbReference>
<keyword evidence="5 7" id="KW-0472">Membrane</keyword>
<dbReference type="Gene3D" id="2.170.130.10">
    <property type="entry name" value="TonB-dependent receptor, plug domain"/>
    <property type="match status" value="1"/>
</dbReference>
<evidence type="ECO:0000256" key="3">
    <source>
        <dbReference type="ARBA" id="ARBA00022452"/>
    </source>
</evidence>
<dbReference type="GO" id="GO:0009279">
    <property type="term" value="C:cell outer membrane"/>
    <property type="evidence" value="ECO:0007669"/>
    <property type="project" value="UniProtKB-SubCell"/>
</dbReference>
<protein>
    <submittedName>
        <fullName evidence="10">TonB-linked outer membrane protein, SusC/RagA family</fullName>
    </submittedName>
</protein>
<sequence length="1117" mass="124540">MQLFKRHASALYPMLLLQISLYLSTAVNAQDTSSLAAMKVSLSVHNIALHDIFDNISSQTGLHFFYSRDHLNDSEKYSFRAADEPVLAVVNRLVNKKGFACKVEGKMLVVYKLPSTTGTQPEEHASTATTDAKSYRLHGQVLDSSGKPLPGATILIKGTRKGYTAKEDGQFFFSATSPHPVLQISFTGFGTEEYPVTDPDKDITVVLQRHTSPLDETVVIAYGTTSKRLNTGNVAKVAASDIEKYPVSNPLLTLQGRVPGLTIYQSSGAPGTPLDIRLRVQNSFLSNNTPLIVVDGIPLPAGSQNINLLTSHPNSSVGLFSIFNNMDIASIEVLKDADATAIYGSRGGNGVIVITTKRGTAGKLKVRADYTMGVSQASSKLSLLNTPQYLKVRREAFRNDGIMITNIPGDPGYAPDILSWDTTRYTDWQKWQIGRNAPTSNANLFLSGGNETTQMMMCLGFYREGTVYPADMAYLRGTASFSFNHRSADNRFKLGVYTNYAKDRNDMFNSPISAILLPPDAPKLYDGNNQINWIEGNEPFRNPAAEYLKTYTHEKENQIVNLNTEYSILRDSKQDLKIKFNLGYNSTSANENLRIPKASQNPYLADNITGTSSFGNNNFKSYLTEPQAEYYRRIKDGELTILAGASFQYTSNYTSTIVGQGYTNDALLSSIDGAAVIASKLTNRIEYKYGAFFSRITYKLRNRYIVNLSGRRDGSSKFSPEHRFSNFGSIGAAWIFSEEPYFKNELPFLSFGKLRSSFGVTGNDQIADYKFLDTWSPTLGNPYLNTTTMQPDALYNPAYNWERTKKIEAALELGFFKDRLIASIAYFRNRSDNQLIKYSLPWQTGFSSILKNFDALVQSSGWEFAINSDLIKSKSLTLNAAFNISIPRNKLLYFNNLANSSYANTYVIGESLNVLYKLLSRGVSPDSGHFRLTDADGNGHYTFADYKVIGSLDPIYHGGFQLNLQYKRLGLSFAGEFRKQLVPNYLYWTYLNNFFPGMMVNQSDLILDHWQQKGDIAKYPKYSTKPTGAVYAPKNEILSSSEAYSDGSFLKCRNVAISYTLDIRKHKYKTPTQLTIFCNAQNLFTISSYKEGDPETANFLSLPTLRTIAGGIRFSIQ</sequence>
<dbReference type="InterPro" id="IPR023996">
    <property type="entry name" value="TonB-dep_OMP_SusC/RagA"/>
</dbReference>
<keyword evidence="3 7" id="KW-1134">Transmembrane beta strand</keyword>
<dbReference type="STRING" id="104663.SAMN04488121_102210"/>
<dbReference type="OrthoDB" id="9768177at2"/>
<dbReference type="Pfam" id="PF07715">
    <property type="entry name" value="Plug"/>
    <property type="match status" value="1"/>
</dbReference>
<dbReference type="AlphaFoldDB" id="A0A1G7LWA0"/>
<dbReference type="InterPro" id="IPR008969">
    <property type="entry name" value="CarboxyPept-like_regulatory"/>
</dbReference>
<dbReference type="InterPro" id="IPR012910">
    <property type="entry name" value="Plug_dom"/>
</dbReference>
<dbReference type="Pfam" id="PF13715">
    <property type="entry name" value="CarbopepD_reg_2"/>
    <property type="match status" value="1"/>
</dbReference>
<reference evidence="11" key="1">
    <citation type="submission" date="2016-10" db="EMBL/GenBank/DDBJ databases">
        <authorList>
            <person name="Varghese N."/>
            <person name="Submissions S."/>
        </authorList>
    </citation>
    <scope>NUCLEOTIDE SEQUENCE [LARGE SCALE GENOMIC DNA]</scope>
    <source>
        <strain evidence="11">DSM 527</strain>
    </source>
</reference>
<feature type="domain" description="TonB-dependent receptor plug" evidence="9">
    <location>
        <begin position="229"/>
        <end position="351"/>
    </location>
</feature>
<organism evidence="10 11">
    <name type="scientific">Chitinophaga filiformis</name>
    <name type="common">Myxococcus filiformis</name>
    <name type="synonym">Flexibacter filiformis</name>
    <dbReference type="NCBI Taxonomy" id="104663"/>
    <lineage>
        <taxon>Bacteria</taxon>
        <taxon>Pseudomonadati</taxon>
        <taxon>Bacteroidota</taxon>
        <taxon>Chitinophagia</taxon>
        <taxon>Chitinophagales</taxon>
        <taxon>Chitinophagaceae</taxon>
        <taxon>Chitinophaga</taxon>
    </lineage>
</organism>
<dbReference type="NCBIfam" id="TIGR04056">
    <property type="entry name" value="OMP_RagA_SusC"/>
    <property type="match status" value="1"/>
</dbReference>
<evidence type="ECO:0000256" key="1">
    <source>
        <dbReference type="ARBA" id="ARBA00004571"/>
    </source>
</evidence>
<dbReference type="SUPFAM" id="SSF49464">
    <property type="entry name" value="Carboxypeptidase regulatory domain-like"/>
    <property type="match status" value="1"/>
</dbReference>
<evidence type="ECO:0000256" key="7">
    <source>
        <dbReference type="PROSITE-ProRule" id="PRU01360"/>
    </source>
</evidence>
<evidence type="ECO:0000313" key="10">
    <source>
        <dbReference type="EMBL" id="SDF53762.1"/>
    </source>
</evidence>
<dbReference type="InterPro" id="IPR036942">
    <property type="entry name" value="Beta-barrel_TonB_sf"/>
</dbReference>
<dbReference type="NCBIfam" id="TIGR04057">
    <property type="entry name" value="SusC_RagA_signa"/>
    <property type="match status" value="1"/>
</dbReference>
<evidence type="ECO:0000256" key="6">
    <source>
        <dbReference type="ARBA" id="ARBA00023237"/>
    </source>
</evidence>
<proteinExistence type="inferred from homology"/>
<feature type="signal peptide" evidence="8">
    <location>
        <begin position="1"/>
        <end position="29"/>
    </location>
</feature>
<dbReference type="InterPro" id="IPR039426">
    <property type="entry name" value="TonB-dep_rcpt-like"/>
</dbReference>
<dbReference type="EMBL" id="FNBN01000002">
    <property type="protein sequence ID" value="SDF53762.1"/>
    <property type="molecule type" value="Genomic_DNA"/>
</dbReference>
<comment type="subcellular location">
    <subcellularLocation>
        <location evidence="1 7">Cell outer membrane</location>
        <topology evidence="1 7">Multi-pass membrane protein</topology>
    </subcellularLocation>
</comment>
<dbReference type="Gene3D" id="2.60.40.1120">
    <property type="entry name" value="Carboxypeptidase-like, regulatory domain"/>
    <property type="match status" value="1"/>
</dbReference>
<dbReference type="InterPro" id="IPR037066">
    <property type="entry name" value="Plug_dom_sf"/>
</dbReference>
<evidence type="ECO:0000256" key="2">
    <source>
        <dbReference type="ARBA" id="ARBA00022448"/>
    </source>
</evidence>
<evidence type="ECO:0000259" key="9">
    <source>
        <dbReference type="Pfam" id="PF07715"/>
    </source>
</evidence>
<evidence type="ECO:0000256" key="8">
    <source>
        <dbReference type="SAM" id="SignalP"/>
    </source>
</evidence>
<keyword evidence="4 7" id="KW-0812">Transmembrane</keyword>
<dbReference type="Proteomes" id="UP000199045">
    <property type="component" value="Unassembled WGS sequence"/>
</dbReference>
<accession>A0A1G7LWA0</accession>
<gene>
    <name evidence="10" type="ORF">SAMN04488121_102210</name>
</gene>
<evidence type="ECO:0000256" key="5">
    <source>
        <dbReference type="ARBA" id="ARBA00023136"/>
    </source>
</evidence>
<keyword evidence="6 7" id="KW-0998">Cell outer membrane</keyword>